<keyword evidence="3" id="KW-0805">Transcription regulation</keyword>
<keyword evidence="4" id="KW-0238">DNA-binding</keyword>
<evidence type="ECO:0000313" key="11">
    <source>
        <dbReference type="Proteomes" id="UP000268350"/>
    </source>
</evidence>
<evidence type="ECO:0000256" key="7">
    <source>
        <dbReference type="SAM" id="Coils"/>
    </source>
</evidence>
<protein>
    <recommendedName>
        <fullName evidence="2">Regulatory protein zeste</fullName>
    </recommendedName>
</protein>
<dbReference type="OMA" id="YRCENAR"/>
<feature type="coiled-coil region" evidence="7">
    <location>
        <begin position="199"/>
        <end position="228"/>
    </location>
</feature>
<feature type="domain" description="Myb/SANT-like DNA-binding" evidence="9">
    <location>
        <begin position="39"/>
        <end position="112"/>
    </location>
</feature>
<evidence type="ECO:0000256" key="2">
    <source>
        <dbReference type="ARBA" id="ARBA00016807"/>
    </source>
</evidence>
<accession>A0A3B0JD38</accession>
<evidence type="ECO:0000256" key="5">
    <source>
        <dbReference type="ARBA" id="ARBA00023163"/>
    </source>
</evidence>
<evidence type="ECO:0000256" key="1">
    <source>
        <dbReference type="ARBA" id="ARBA00011764"/>
    </source>
</evidence>
<keyword evidence="11" id="KW-1185">Reference proteome</keyword>
<evidence type="ECO:0000259" key="9">
    <source>
        <dbReference type="Pfam" id="PF13873"/>
    </source>
</evidence>
<evidence type="ECO:0000313" key="10">
    <source>
        <dbReference type="EMBL" id="SPP79975.1"/>
    </source>
</evidence>
<dbReference type="Proteomes" id="UP000268350">
    <property type="component" value="Unassembled WGS sequence"/>
</dbReference>
<dbReference type="GO" id="GO:0003677">
    <property type="term" value="F:DNA binding"/>
    <property type="evidence" value="ECO:0007669"/>
    <property type="project" value="UniProtKB-KW"/>
</dbReference>
<organism evidence="10 11">
    <name type="scientific">Drosophila guanche</name>
    <name type="common">Fruit fly</name>
    <dbReference type="NCBI Taxonomy" id="7266"/>
    <lineage>
        <taxon>Eukaryota</taxon>
        <taxon>Metazoa</taxon>
        <taxon>Ecdysozoa</taxon>
        <taxon>Arthropoda</taxon>
        <taxon>Hexapoda</taxon>
        <taxon>Insecta</taxon>
        <taxon>Pterygota</taxon>
        <taxon>Neoptera</taxon>
        <taxon>Endopterygota</taxon>
        <taxon>Diptera</taxon>
        <taxon>Brachycera</taxon>
        <taxon>Muscomorpha</taxon>
        <taxon>Ephydroidea</taxon>
        <taxon>Drosophilidae</taxon>
        <taxon>Drosophila</taxon>
        <taxon>Sophophora</taxon>
    </lineage>
</organism>
<name>A0A3B0JD38_DROGU</name>
<evidence type="ECO:0000256" key="4">
    <source>
        <dbReference type="ARBA" id="ARBA00023125"/>
    </source>
</evidence>
<feature type="region of interest" description="Disordered" evidence="8">
    <location>
        <begin position="134"/>
        <end position="165"/>
    </location>
</feature>
<reference evidence="11" key="1">
    <citation type="submission" date="2018-01" db="EMBL/GenBank/DDBJ databases">
        <authorList>
            <person name="Alioto T."/>
            <person name="Alioto T."/>
        </authorList>
    </citation>
    <scope>NUCLEOTIDE SEQUENCE [LARGE SCALE GENOMIC DNA]</scope>
</reference>
<feature type="region of interest" description="Disordered" evidence="8">
    <location>
        <begin position="109"/>
        <end position="128"/>
    </location>
</feature>
<keyword evidence="7" id="KW-0175">Coiled coil</keyword>
<comment type="subunit">
    <text evidence="1">Self-associates forming complexes of several hundred monomers.</text>
</comment>
<evidence type="ECO:0000256" key="6">
    <source>
        <dbReference type="ARBA" id="ARBA00025466"/>
    </source>
</evidence>
<gene>
    <name evidence="10" type="ORF">DGUA_6G012900</name>
</gene>
<feature type="compositionally biased region" description="Polar residues" evidence="8">
    <location>
        <begin position="134"/>
        <end position="157"/>
    </location>
</feature>
<evidence type="ECO:0000256" key="3">
    <source>
        <dbReference type="ARBA" id="ARBA00023015"/>
    </source>
</evidence>
<dbReference type="InterPro" id="IPR028002">
    <property type="entry name" value="Myb_DNA-bind_5"/>
</dbReference>
<dbReference type="AlphaFoldDB" id="A0A3B0JD38"/>
<dbReference type="EMBL" id="OUUW01000004">
    <property type="protein sequence ID" value="SPP79975.1"/>
    <property type="molecule type" value="Genomic_DNA"/>
</dbReference>
<sequence length="234" mass="26964">MKDNCFDATQQSGSAAETADFCLQQPPQPTMPRTLKRSRAKNYSVAEEGILLQLVDTHKDVLSVKKNDAATWKQKSDTWEKIAEEFCMLSGVARTGEALRDKYTHTKRKERRYTSETLGSVSWQSEEANDATNGNYLSESCHPSVNDFEGNNNQAPSDPQYEASYSEFSQDAQKNYWVESVALLQMQQQFHSDENARRAESHSIEMEKKRLELHNLRLNNHLLELEIEKRIERR</sequence>
<proteinExistence type="predicted"/>
<dbReference type="Pfam" id="PF13873">
    <property type="entry name" value="Myb_DNA-bind_5"/>
    <property type="match status" value="1"/>
</dbReference>
<dbReference type="OrthoDB" id="3066195at2759"/>
<dbReference type="PANTHER" id="PTHR21411:SF0">
    <property type="entry name" value="REGULATORY PROTEIN ZESTE"/>
    <property type="match status" value="1"/>
</dbReference>
<feature type="compositionally biased region" description="Polar residues" evidence="8">
    <location>
        <begin position="115"/>
        <end position="128"/>
    </location>
</feature>
<keyword evidence="5" id="KW-0804">Transcription</keyword>
<comment type="function">
    <text evidence="6">Involved in transvection phenomena (= synapsis-dependent gene expression), where the synaptic pairing of chromosomes carrying genes with which zeste interacts influences the expression of these genes. Zeste binds to DNA and stimulates transcription from a nearby promoter.</text>
</comment>
<evidence type="ECO:0000256" key="8">
    <source>
        <dbReference type="SAM" id="MobiDB-lite"/>
    </source>
</evidence>
<dbReference type="PANTHER" id="PTHR21411">
    <property type="entry name" value="APONTIC"/>
    <property type="match status" value="1"/>
</dbReference>